<keyword evidence="2" id="KW-1185">Reference proteome</keyword>
<sequence>MKNKHHVVVESKRLKYEFDIKRNITVIQGNSASGKTTLLDLLGTHSRYGKESGISVQSDVPCVVFGGDASLWKTILEAYQDSIVFIDEDYPFIYSKDFAELVQASSNYFVLITRQPLYNLPYSVQEIYGIRTTGKYHYPEQVYHEFYRIYDDSNETLDKEVLVSMQYV</sequence>
<dbReference type="InterPro" id="IPR027417">
    <property type="entry name" value="P-loop_NTPase"/>
</dbReference>
<proteinExistence type="predicted"/>
<evidence type="ECO:0000313" key="2">
    <source>
        <dbReference type="Proteomes" id="UP000182624"/>
    </source>
</evidence>
<dbReference type="AlphaFoldDB" id="A0A1I5TMN0"/>
<organism evidence="1 2">
    <name type="scientific">Butyrivibrio proteoclasticus</name>
    <dbReference type="NCBI Taxonomy" id="43305"/>
    <lineage>
        <taxon>Bacteria</taxon>
        <taxon>Bacillati</taxon>
        <taxon>Bacillota</taxon>
        <taxon>Clostridia</taxon>
        <taxon>Lachnospirales</taxon>
        <taxon>Lachnospiraceae</taxon>
        <taxon>Butyrivibrio</taxon>
    </lineage>
</organism>
<protein>
    <recommendedName>
        <fullName evidence="3">Fis family transcriptional regulator</fullName>
    </recommendedName>
</protein>
<gene>
    <name evidence="1" type="ORF">SAMN04487928_109113</name>
</gene>
<accession>A0A1I5TMN0</accession>
<evidence type="ECO:0000313" key="1">
    <source>
        <dbReference type="EMBL" id="SFP84295.1"/>
    </source>
</evidence>
<dbReference type="SUPFAM" id="SSF52540">
    <property type="entry name" value="P-loop containing nucleoside triphosphate hydrolases"/>
    <property type="match status" value="1"/>
</dbReference>
<name>A0A1I5TMN0_9FIRM</name>
<dbReference type="RefSeq" id="WP_074886743.1">
    <property type="nucleotide sequence ID" value="NZ_FOXO01000009.1"/>
</dbReference>
<dbReference type="OrthoDB" id="1957089at2"/>
<dbReference type="Proteomes" id="UP000182624">
    <property type="component" value="Unassembled WGS sequence"/>
</dbReference>
<dbReference type="EMBL" id="FOXO01000009">
    <property type="protein sequence ID" value="SFP84295.1"/>
    <property type="molecule type" value="Genomic_DNA"/>
</dbReference>
<reference evidence="2" key="1">
    <citation type="submission" date="2016-10" db="EMBL/GenBank/DDBJ databases">
        <authorList>
            <person name="Varghese N."/>
            <person name="Submissions S."/>
        </authorList>
    </citation>
    <scope>NUCLEOTIDE SEQUENCE [LARGE SCALE GENOMIC DNA]</scope>
    <source>
        <strain evidence="2">P18</strain>
    </source>
</reference>
<evidence type="ECO:0008006" key="3">
    <source>
        <dbReference type="Google" id="ProtNLM"/>
    </source>
</evidence>